<dbReference type="EMBL" id="FCOB02000004">
    <property type="protein sequence ID" value="SAK48956.1"/>
    <property type="molecule type" value="Genomic_DNA"/>
</dbReference>
<accession>A0A157ZU00</accession>
<dbReference type="PROSITE" id="PS51480">
    <property type="entry name" value="DHAL"/>
    <property type="match status" value="1"/>
</dbReference>
<dbReference type="InterPro" id="IPR004007">
    <property type="entry name" value="DhaL_dom"/>
</dbReference>
<gene>
    <name evidence="4" type="ORF">AWB83_01015</name>
</gene>
<feature type="domain" description="DhaL" evidence="3">
    <location>
        <begin position="6"/>
        <end position="201"/>
    </location>
</feature>
<dbReference type="RefSeq" id="WP_087043187.1">
    <property type="nucleotide sequence ID" value="NZ_FCOB02000004.1"/>
</dbReference>
<proteinExistence type="predicted"/>
<dbReference type="GO" id="GO:0005829">
    <property type="term" value="C:cytosol"/>
    <property type="evidence" value="ECO:0007669"/>
    <property type="project" value="TreeGrafter"/>
</dbReference>
<evidence type="ECO:0000313" key="5">
    <source>
        <dbReference type="Proteomes" id="UP000054978"/>
    </source>
</evidence>
<name>A0A157ZU00_9BURK</name>
<dbReference type="Pfam" id="PF02734">
    <property type="entry name" value="Dak2"/>
    <property type="match status" value="1"/>
</dbReference>
<evidence type="ECO:0000256" key="2">
    <source>
        <dbReference type="ARBA" id="ARBA00022777"/>
    </source>
</evidence>
<comment type="caution">
    <text evidence="4">The sequence shown here is derived from an EMBL/GenBank/DDBJ whole genome shotgun (WGS) entry which is preliminary data.</text>
</comment>
<organism evidence="4 5">
    <name type="scientific">Caballeronia ptereochthonis</name>
    <dbReference type="NCBI Taxonomy" id="1777144"/>
    <lineage>
        <taxon>Bacteria</taxon>
        <taxon>Pseudomonadati</taxon>
        <taxon>Pseudomonadota</taxon>
        <taxon>Betaproteobacteria</taxon>
        <taxon>Burkholderiales</taxon>
        <taxon>Burkholderiaceae</taxon>
        <taxon>Caballeronia</taxon>
    </lineage>
</organism>
<sequence length="219" mass="22686">MAITVDTLTSILRRSATQVDTFAAELNDLDGRLGDGDLGATLQKCAANILAALDQPASNIDGVFKACAMACARASGSSFGTLLGVAFVASAKFTAGQASIDAAQMPELLEAVLDALIARGGASLGDKTVLDPLDAVRIAVSGKDDAAAQYEAATQAVDATLDAFRARTNKIGRARMFAERSIGMDDPGMVAFAHLLHAAGGERFSLEDKQEEEGHGRRA</sequence>
<keyword evidence="1" id="KW-0808">Transferase</keyword>
<dbReference type="GO" id="GO:0019563">
    <property type="term" value="P:glycerol catabolic process"/>
    <property type="evidence" value="ECO:0007669"/>
    <property type="project" value="TreeGrafter"/>
</dbReference>
<keyword evidence="2 4" id="KW-0418">Kinase</keyword>
<dbReference type="Proteomes" id="UP000054978">
    <property type="component" value="Unassembled WGS sequence"/>
</dbReference>
<reference evidence="4" key="1">
    <citation type="submission" date="2016-01" db="EMBL/GenBank/DDBJ databases">
        <authorList>
            <person name="Peeters C."/>
        </authorList>
    </citation>
    <scope>NUCLEOTIDE SEQUENCE [LARGE SCALE GENOMIC DNA]</scope>
    <source>
        <strain evidence="4">LMG 29326</strain>
    </source>
</reference>
<dbReference type="InterPro" id="IPR050861">
    <property type="entry name" value="Dihydroxyacetone_Kinase"/>
</dbReference>
<dbReference type="PANTHER" id="PTHR28629:SF4">
    <property type="entry name" value="TRIOKINASE_FMN CYCLASE"/>
    <property type="match status" value="1"/>
</dbReference>
<evidence type="ECO:0000313" key="4">
    <source>
        <dbReference type="EMBL" id="SAK48956.1"/>
    </source>
</evidence>
<protein>
    <submittedName>
        <fullName evidence="4">Kinase</fullName>
    </submittedName>
</protein>
<dbReference type="PANTHER" id="PTHR28629">
    <property type="entry name" value="TRIOKINASE/FMN CYCLASE"/>
    <property type="match status" value="1"/>
</dbReference>
<dbReference type="STRING" id="1777144.AWB83_01015"/>
<evidence type="ECO:0000256" key="1">
    <source>
        <dbReference type="ARBA" id="ARBA00022679"/>
    </source>
</evidence>
<evidence type="ECO:0000259" key="3">
    <source>
        <dbReference type="PROSITE" id="PS51480"/>
    </source>
</evidence>
<dbReference type="SMART" id="SM01120">
    <property type="entry name" value="Dak2"/>
    <property type="match status" value="1"/>
</dbReference>
<dbReference type="Gene3D" id="1.25.40.340">
    <property type="match status" value="1"/>
</dbReference>
<dbReference type="SUPFAM" id="SSF101473">
    <property type="entry name" value="DhaL-like"/>
    <property type="match status" value="1"/>
</dbReference>
<dbReference type="GO" id="GO:0004371">
    <property type="term" value="F:glycerone kinase activity"/>
    <property type="evidence" value="ECO:0007669"/>
    <property type="project" value="InterPro"/>
</dbReference>
<dbReference type="AlphaFoldDB" id="A0A157ZU00"/>
<dbReference type="InterPro" id="IPR036117">
    <property type="entry name" value="DhaL_dom_sf"/>
</dbReference>
<dbReference type="OrthoDB" id="9800291at2"/>
<keyword evidence="5" id="KW-1185">Reference proteome</keyword>